<dbReference type="OrthoDB" id="194358at2759"/>
<feature type="non-terminal residue" evidence="2">
    <location>
        <position position="262"/>
    </location>
</feature>
<comment type="caution">
    <text evidence="2">The sequence shown here is derived from an EMBL/GenBank/DDBJ whole genome shotgun (WGS) entry which is preliminary data.</text>
</comment>
<dbReference type="InterPro" id="IPR052895">
    <property type="entry name" value="HetReg/Transcr_Mod"/>
</dbReference>
<dbReference type="EMBL" id="JAGMVJ010000004">
    <property type="protein sequence ID" value="KAH7091149.1"/>
    <property type="molecule type" value="Genomic_DNA"/>
</dbReference>
<proteinExistence type="predicted"/>
<feature type="domain" description="Heterokaryon incompatibility" evidence="1">
    <location>
        <begin position="51"/>
        <end position="140"/>
    </location>
</feature>
<dbReference type="Pfam" id="PF06985">
    <property type="entry name" value="HET"/>
    <property type="match status" value="1"/>
</dbReference>
<accession>A0A8K0RDR3</accession>
<keyword evidence="3" id="KW-1185">Reference proteome</keyword>
<reference evidence="2" key="1">
    <citation type="journal article" date="2021" name="Nat. Commun.">
        <title>Genetic determinants of endophytism in the Arabidopsis root mycobiome.</title>
        <authorList>
            <person name="Mesny F."/>
            <person name="Miyauchi S."/>
            <person name="Thiergart T."/>
            <person name="Pickel B."/>
            <person name="Atanasova L."/>
            <person name="Karlsson M."/>
            <person name="Huettel B."/>
            <person name="Barry K.W."/>
            <person name="Haridas S."/>
            <person name="Chen C."/>
            <person name="Bauer D."/>
            <person name="Andreopoulos W."/>
            <person name="Pangilinan J."/>
            <person name="LaButti K."/>
            <person name="Riley R."/>
            <person name="Lipzen A."/>
            <person name="Clum A."/>
            <person name="Drula E."/>
            <person name="Henrissat B."/>
            <person name="Kohler A."/>
            <person name="Grigoriev I.V."/>
            <person name="Martin F.M."/>
            <person name="Hacquard S."/>
        </authorList>
    </citation>
    <scope>NUCLEOTIDE SEQUENCE</scope>
    <source>
        <strain evidence="2">MPI-SDFR-AT-0120</strain>
    </source>
</reference>
<name>A0A8K0RDR3_9PLEO</name>
<sequence>MVSTTSYAYEPLQKSHDEVRLLRISPTEKKDHAALYTCEIAVFDLDSAPAYIALSYAWGGTSRPIPLRIAQDGLLSIGQNLHDFFCHFATNKYNKKHRPWVWVDQVSIDQTNVLERNHQVQLMSRIYIQSCLVLMWLGTDALKPLLENAYFSRLWIVQEVLLAHDLRVVCGPIWIHADSIRYACVRAAPGQLPAACNLFLDAARTDKWWRLKACIDRYSRNECSDPRDTVYGLLGLMQERERPQVDYSKSVYEVFTDAVEML</sequence>
<gene>
    <name evidence="2" type="ORF">FB567DRAFT_464224</name>
</gene>
<dbReference type="Proteomes" id="UP000813461">
    <property type="component" value="Unassembled WGS sequence"/>
</dbReference>
<dbReference type="PANTHER" id="PTHR24148">
    <property type="entry name" value="ANKYRIN REPEAT DOMAIN-CONTAINING PROTEIN 39 HOMOLOG-RELATED"/>
    <property type="match status" value="1"/>
</dbReference>
<evidence type="ECO:0000259" key="1">
    <source>
        <dbReference type="Pfam" id="PF06985"/>
    </source>
</evidence>
<protein>
    <submittedName>
        <fullName evidence="2">Heterokaryon incompatibility protein-domain-containing protein</fullName>
    </submittedName>
</protein>
<dbReference type="InterPro" id="IPR010730">
    <property type="entry name" value="HET"/>
</dbReference>
<dbReference type="AlphaFoldDB" id="A0A8K0RDR3"/>
<evidence type="ECO:0000313" key="3">
    <source>
        <dbReference type="Proteomes" id="UP000813461"/>
    </source>
</evidence>
<evidence type="ECO:0000313" key="2">
    <source>
        <dbReference type="EMBL" id="KAH7091149.1"/>
    </source>
</evidence>
<dbReference type="PANTHER" id="PTHR24148:SF73">
    <property type="entry name" value="HET DOMAIN PROTEIN (AFU_ORTHOLOGUE AFUA_8G01020)"/>
    <property type="match status" value="1"/>
</dbReference>
<organism evidence="2 3">
    <name type="scientific">Paraphoma chrysanthemicola</name>
    <dbReference type="NCBI Taxonomy" id="798071"/>
    <lineage>
        <taxon>Eukaryota</taxon>
        <taxon>Fungi</taxon>
        <taxon>Dikarya</taxon>
        <taxon>Ascomycota</taxon>
        <taxon>Pezizomycotina</taxon>
        <taxon>Dothideomycetes</taxon>
        <taxon>Pleosporomycetidae</taxon>
        <taxon>Pleosporales</taxon>
        <taxon>Pleosporineae</taxon>
        <taxon>Phaeosphaeriaceae</taxon>
        <taxon>Paraphoma</taxon>
    </lineage>
</organism>